<proteinExistence type="predicted"/>
<dbReference type="CDD" id="cd00037">
    <property type="entry name" value="CLECT"/>
    <property type="match status" value="1"/>
</dbReference>
<evidence type="ECO:0000313" key="3">
    <source>
        <dbReference type="RefSeq" id="XP_047735808.1"/>
    </source>
</evidence>
<dbReference type="SUPFAM" id="SSF56436">
    <property type="entry name" value="C-type lectin-like"/>
    <property type="match status" value="1"/>
</dbReference>
<accession>A0A979FGG9</accession>
<organism evidence="2 3">
    <name type="scientific">Hyalella azteca</name>
    <name type="common">Amphipod</name>
    <dbReference type="NCBI Taxonomy" id="294128"/>
    <lineage>
        <taxon>Eukaryota</taxon>
        <taxon>Metazoa</taxon>
        <taxon>Ecdysozoa</taxon>
        <taxon>Arthropoda</taxon>
        <taxon>Crustacea</taxon>
        <taxon>Multicrustacea</taxon>
        <taxon>Malacostraca</taxon>
        <taxon>Eumalacostraca</taxon>
        <taxon>Peracarida</taxon>
        <taxon>Amphipoda</taxon>
        <taxon>Senticaudata</taxon>
        <taxon>Talitrida</taxon>
        <taxon>Talitroidea</taxon>
        <taxon>Hyalellidae</taxon>
        <taxon>Hyalella</taxon>
    </lineage>
</organism>
<dbReference type="InterPro" id="IPR016187">
    <property type="entry name" value="CTDL_fold"/>
</dbReference>
<reference evidence="3" key="1">
    <citation type="submission" date="2025-08" db="UniProtKB">
        <authorList>
            <consortium name="RefSeq"/>
        </authorList>
    </citation>
    <scope>IDENTIFICATION</scope>
    <source>
        <tissue evidence="3">Whole organism</tissue>
    </source>
</reference>
<dbReference type="OrthoDB" id="538816at2759"/>
<dbReference type="RefSeq" id="XP_047735808.1">
    <property type="nucleotide sequence ID" value="XM_047879852.1"/>
</dbReference>
<dbReference type="KEGG" id="hazt:125177672"/>
<dbReference type="SMART" id="SM00034">
    <property type="entry name" value="CLECT"/>
    <property type="match status" value="1"/>
</dbReference>
<dbReference type="Proteomes" id="UP000694843">
    <property type="component" value="Unplaced"/>
</dbReference>
<dbReference type="GeneID" id="125177672"/>
<dbReference type="InterPro" id="IPR016186">
    <property type="entry name" value="C-type_lectin-like/link_sf"/>
</dbReference>
<name>A0A979FGG9_HYAAZ</name>
<sequence length="226" mass="24851">MFMMKSFTYIFAKFLVVYLLFFHANAAIKGRFKKLLDGSKGELNGSFSAYNFLSIHSCGAQCVVTTGCWAWSYDRSSARCHVFPAAVPLVTTGIPSSFMTFGSTKNLINGYFVPTNRVQSWTDGNNTCTNLRAKMAYVPDSNKMREIMAALSDLVIFIGLQRTSPGASTWKDSFGNSVPATSITWQPSQPDNANGKENCCLSFNGTTADIDPNEINPHFVLCTIPI</sequence>
<dbReference type="InterPro" id="IPR001304">
    <property type="entry name" value="C-type_lectin-like"/>
</dbReference>
<dbReference type="Gene3D" id="3.10.100.10">
    <property type="entry name" value="Mannose-Binding Protein A, subunit A"/>
    <property type="match status" value="1"/>
</dbReference>
<dbReference type="Pfam" id="PF00059">
    <property type="entry name" value="Lectin_C"/>
    <property type="match status" value="1"/>
</dbReference>
<evidence type="ECO:0000313" key="2">
    <source>
        <dbReference type="Proteomes" id="UP000694843"/>
    </source>
</evidence>
<dbReference type="AlphaFoldDB" id="A0A979FGG9"/>
<protein>
    <submittedName>
        <fullName evidence="3">Uncharacterized protein LOC125177672</fullName>
    </submittedName>
</protein>
<keyword evidence="2" id="KW-1185">Reference proteome</keyword>
<gene>
    <name evidence="3" type="primary">LOC125177672</name>
</gene>
<feature type="domain" description="C-type lectin" evidence="1">
    <location>
        <begin position="111"/>
        <end position="199"/>
    </location>
</feature>
<dbReference type="PROSITE" id="PS50041">
    <property type="entry name" value="C_TYPE_LECTIN_2"/>
    <property type="match status" value="1"/>
</dbReference>
<evidence type="ECO:0000259" key="1">
    <source>
        <dbReference type="PROSITE" id="PS50041"/>
    </source>
</evidence>